<accession>A0ACC3CZS0</accession>
<sequence>MGDPTNKSMMIAFVFVSQLGFGWAQMMSIAFIQMGTSQTELGISGGLAGVSRYAGGAIAIGVYSTILANVQTTWAARLIPTAATAAGLPAASVSALMKALPLGSAALTQVPGITTEAMLAAGAALQESYRHGLQVTALSSLSFGIIAIIACICCNDIGPKMNNKIEVFLENDEFADKNTYH</sequence>
<gene>
    <name evidence="1" type="ORF">LTS18_010209</name>
</gene>
<dbReference type="Proteomes" id="UP001186974">
    <property type="component" value="Unassembled WGS sequence"/>
</dbReference>
<organism evidence="1 2">
    <name type="scientific">Coniosporium uncinatum</name>
    <dbReference type="NCBI Taxonomy" id="93489"/>
    <lineage>
        <taxon>Eukaryota</taxon>
        <taxon>Fungi</taxon>
        <taxon>Dikarya</taxon>
        <taxon>Ascomycota</taxon>
        <taxon>Pezizomycotina</taxon>
        <taxon>Dothideomycetes</taxon>
        <taxon>Dothideomycetes incertae sedis</taxon>
        <taxon>Coniosporium</taxon>
    </lineage>
</organism>
<reference evidence="1" key="1">
    <citation type="submission" date="2024-09" db="EMBL/GenBank/DDBJ databases">
        <title>Black Yeasts Isolated from many extreme environments.</title>
        <authorList>
            <person name="Coleine C."/>
            <person name="Stajich J.E."/>
            <person name="Selbmann L."/>
        </authorList>
    </citation>
    <scope>NUCLEOTIDE SEQUENCE</scope>
    <source>
        <strain evidence="1">CCFEE 5737</strain>
    </source>
</reference>
<dbReference type="EMBL" id="JAWDJW010009167">
    <property type="protein sequence ID" value="KAK3059714.1"/>
    <property type="molecule type" value="Genomic_DNA"/>
</dbReference>
<protein>
    <submittedName>
        <fullName evidence="1">Uncharacterized protein</fullName>
    </submittedName>
</protein>
<keyword evidence="2" id="KW-1185">Reference proteome</keyword>
<name>A0ACC3CZS0_9PEZI</name>
<evidence type="ECO:0000313" key="1">
    <source>
        <dbReference type="EMBL" id="KAK3059714.1"/>
    </source>
</evidence>
<evidence type="ECO:0000313" key="2">
    <source>
        <dbReference type="Proteomes" id="UP001186974"/>
    </source>
</evidence>
<proteinExistence type="predicted"/>
<comment type="caution">
    <text evidence="1">The sequence shown here is derived from an EMBL/GenBank/DDBJ whole genome shotgun (WGS) entry which is preliminary data.</text>
</comment>